<reference evidence="1 2" key="1">
    <citation type="submission" date="2017-05" db="EMBL/GenBank/DDBJ databases">
        <authorList>
            <person name="Varghese N."/>
            <person name="Submissions S."/>
        </authorList>
    </citation>
    <scope>NUCLEOTIDE SEQUENCE [LARGE SCALE GENOMIC DNA]</scope>
    <source>
        <strain evidence="1 2">DSM 28214</strain>
    </source>
</reference>
<dbReference type="Proteomes" id="UP001157960">
    <property type="component" value="Unassembled WGS sequence"/>
</dbReference>
<accession>A0ABY1NG78</accession>
<organism evidence="1 2">
    <name type="scientific">Chryseobacterium profundimaris</name>
    <dbReference type="NCBI Taxonomy" id="1387275"/>
    <lineage>
        <taxon>Bacteria</taxon>
        <taxon>Pseudomonadati</taxon>
        <taxon>Bacteroidota</taxon>
        <taxon>Flavobacteriia</taxon>
        <taxon>Flavobacteriales</taxon>
        <taxon>Weeksellaceae</taxon>
        <taxon>Chryseobacterium group</taxon>
        <taxon>Chryseobacterium</taxon>
    </lineage>
</organism>
<keyword evidence="2" id="KW-1185">Reference proteome</keyword>
<evidence type="ECO:0000313" key="2">
    <source>
        <dbReference type="Proteomes" id="UP001157960"/>
    </source>
</evidence>
<evidence type="ECO:0000313" key="1">
    <source>
        <dbReference type="EMBL" id="SMP08940.1"/>
    </source>
</evidence>
<proteinExistence type="predicted"/>
<dbReference type="RefSeq" id="WP_283421080.1">
    <property type="nucleotide sequence ID" value="NZ_FXTZ01000002.1"/>
</dbReference>
<sequence>MTEAERKLKIALDIFQALPQKEQLQIKEQEPDLYHALFGGDIIPNTYYLEPFIEKYQEGEQVGATAEQAAGKAVNLSGENGGFKSAKFSKVPAGVAEGQNIFQQLSIETQKMIKEEKPNIYNMLFKENVFVDTAALSAFTKDYPKESLEIKTMSDLNKLPLTAQLDFKKNFPGEYGRIVGIIKD</sequence>
<gene>
    <name evidence="1" type="ORF">SAMN06264346_10211</name>
</gene>
<dbReference type="EMBL" id="FXTZ01000002">
    <property type="protein sequence ID" value="SMP08940.1"/>
    <property type="molecule type" value="Genomic_DNA"/>
</dbReference>
<comment type="caution">
    <text evidence="1">The sequence shown here is derived from an EMBL/GenBank/DDBJ whole genome shotgun (WGS) entry which is preliminary data.</text>
</comment>
<name>A0ABY1NG78_9FLAO</name>
<protein>
    <submittedName>
        <fullName evidence="1">Uncharacterized protein</fullName>
    </submittedName>
</protein>